<feature type="domain" description="TLDc" evidence="1">
    <location>
        <begin position="1"/>
        <end position="122"/>
    </location>
</feature>
<name>A0A7S4EZN4_CHRCT</name>
<dbReference type="PROSITE" id="PS51886">
    <property type="entry name" value="TLDC"/>
    <property type="match status" value="1"/>
</dbReference>
<evidence type="ECO:0000259" key="1">
    <source>
        <dbReference type="PROSITE" id="PS51886"/>
    </source>
</evidence>
<evidence type="ECO:0000313" key="2">
    <source>
        <dbReference type="EMBL" id="CAE0762926.1"/>
    </source>
</evidence>
<dbReference type="EMBL" id="HBIZ01024539">
    <property type="protein sequence ID" value="CAE0762926.1"/>
    <property type="molecule type" value="Transcribed_RNA"/>
</dbReference>
<protein>
    <recommendedName>
        <fullName evidence="1">TLDc domain-containing protein</fullName>
    </recommendedName>
</protein>
<dbReference type="Pfam" id="PF07534">
    <property type="entry name" value="TLD"/>
    <property type="match status" value="1"/>
</dbReference>
<accession>A0A7S4EZN4</accession>
<gene>
    <name evidence="2" type="ORF">PCAR00345_LOCUS15538</name>
</gene>
<proteinExistence type="predicted"/>
<sequence length="192" mass="20487">MLMRTDSGQVLGGWVARGVRQCKEEVGFEFCGDEQTTLLRLTPSLGVFRAVGEGGARAFCYLNNKRGMRRGVGLGGSVRAPRLWLEPGLNEGTSASSCSTFESGMLGAESFGVSKVEVWGTGGWAAERALIDRRDAQVGMRRRGAARFLRLEATGGDDDGAEVGVAAGLAQGDSWLLGLLSKAGSYHRHRFS</sequence>
<dbReference type="AlphaFoldDB" id="A0A7S4EZN4"/>
<reference evidence="2" key="1">
    <citation type="submission" date="2021-01" db="EMBL/GenBank/DDBJ databases">
        <authorList>
            <person name="Corre E."/>
            <person name="Pelletier E."/>
            <person name="Niang G."/>
            <person name="Scheremetjew M."/>
            <person name="Finn R."/>
            <person name="Kale V."/>
            <person name="Holt S."/>
            <person name="Cochrane G."/>
            <person name="Meng A."/>
            <person name="Brown T."/>
            <person name="Cohen L."/>
        </authorList>
    </citation>
    <scope>NUCLEOTIDE SEQUENCE</scope>
    <source>
        <strain evidence="2">CCMP645</strain>
    </source>
</reference>
<organism evidence="2">
    <name type="scientific">Chrysotila carterae</name>
    <name type="common">Marine alga</name>
    <name type="synonym">Syracosphaera carterae</name>
    <dbReference type="NCBI Taxonomy" id="13221"/>
    <lineage>
        <taxon>Eukaryota</taxon>
        <taxon>Haptista</taxon>
        <taxon>Haptophyta</taxon>
        <taxon>Prymnesiophyceae</taxon>
        <taxon>Isochrysidales</taxon>
        <taxon>Isochrysidaceae</taxon>
        <taxon>Chrysotila</taxon>
    </lineage>
</organism>
<dbReference type="InterPro" id="IPR006571">
    <property type="entry name" value="TLDc_dom"/>
</dbReference>